<reference evidence="1 2" key="1">
    <citation type="submission" date="2017-05" db="EMBL/GenBank/DDBJ databases">
        <authorList>
            <person name="Song R."/>
            <person name="Chenine A.L."/>
            <person name="Ruprecht R.M."/>
        </authorList>
    </citation>
    <scope>NUCLEOTIDE SEQUENCE [LARGE SCALE GENOMIC DNA]</scope>
    <source>
        <strain evidence="1 2">S567_C10_BS</strain>
    </source>
</reference>
<dbReference type="eggNOG" id="COG4313">
    <property type="taxonomic scope" value="Bacteria"/>
</dbReference>
<accession>A0A069Q6S1</accession>
<dbReference type="InterPro" id="IPR025737">
    <property type="entry name" value="FApF"/>
</dbReference>
<evidence type="ECO:0000313" key="1">
    <source>
        <dbReference type="EMBL" id="OTI60890.1"/>
    </source>
</evidence>
<organism evidence="1 2">
    <name type="scientific">Pseudomonas aeruginosa</name>
    <dbReference type="NCBI Taxonomy" id="287"/>
    <lineage>
        <taxon>Bacteria</taxon>
        <taxon>Pseudomonadati</taxon>
        <taxon>Pseudomonadota</taxon>
        <taxon>Gammaproteobacteria</taxon>
        <taxon>Pseudomonadales</taxon>
        <taxon>Pseudomonadaceae</taxon>
        <taxon>Pseudomonas</taxon>
    </lineage>
</organism>
<dbReference type="Proteomes" id="UP000194857">
    <property type="component" value="Unassembled WGS sequence"/>
</dbReference>
<dbReference type="RefSeq" id="WP_004345610.1">
    <property type="nucleotide sequence ID" value="NZ_AP040361.1"/>
</dbReference>
<dbReference type="Pfam" id="PF13557">
    <property type="entry name" value="Phenol_MetA_deg"/>
    <property type="match status" value="1"/>
</dbReference>
<proteinExistence type="predicted"/>
<dbReference type="EMBL" id="NFFZ01000008">
    <property type="protein sequence ID" value="OTI60890.1"/>
    <property type="molecule type" value="Genomic_DNA"/>
</dbReference>
<protein>
    <submittedName>
        <fullName evidence="1">Protein QbdB</fullName>
    </submittedName>
</protein>
<comment type="caution">
    <text evidence="1">The sequence shown here is derived from an EMBL/GenBank/DDBJ whole genome shotgun (WGS) entry which is preliminary data.</text>
</comment>
<dbReference type="AlphaFoldDB" id="A0A069Q6S1"/>
<sequence>MTHRTASMAAPTASALALLGIPLLLGAEAGAADLNARDFFGAPAGTTLGVLYLPATRAHEFHGPADRNGKAELKTNAMAYRQVFFSDICGTLCTPQFIIPFVDIDARLPGSAGHTGETGFGDPQVGGTLFFINDPERRRYSGLLTLITLPLGEYHAKNPDVSPGANRWGATFVYNYTQGIGRDWVLEANLEAQFYAKNDDYFGSDLEQKPLYRLQAFASYDFSQSTYGALKLVHADGGELKLQGHTLDDTHQRYTQLGFELGHWLDRRNSLMFGLSRNVATDNAFHGSQALLRLVHVF</sequence>
<name>A0A069Q6S1_PSEAI</name>
<evidence type="ECO:0000313" key="2">
    <source>
        <dbReference type="Proteomes" id="UP000194857"/>
    </source>
</evidence>
<gene>
    <name evidence="1" type="ORF">CAZ10_17575</name>
</gene>